<accession>A0ABR2PXN5</accession>
<keyword evidence="2" id="KW-1185">Reference proteome</keyword>
<sequence length="117" mass="12711">MPNMGKQYYGRSKGKSELNRTFVRVLQIVCALACTTPKPNKVFSHTEVGECAASIVDKSGESGGVSNSWDRVESGKTSIYRGSTGSDVSDESSYSCLSSAIYKPHKANPLYAFPHHM</sequence>
<dbReference type="EMBL" id="JBBPBN010000050">
    <property type="protein sequence ID" value="KAK8993001.1"/>
    <property type="molecule type" value="Genomic_DNA"/>
</dbReference>
<proteinExistence type="predicted"/>
<protein>
    <submittedName>
        <fullName evidence="1">Uncharacterized protein</fullName>
    </submittedName>
</protein>
<evidence type="ECO:0000313" key="1">
    <source>
        <dbReference type="EMBL" id="KAK8993001.1"/>
    </source>
</evidence>
<comment type="caution">
    <text evidence="1">The sequence shown here is derived from an EMBL/GenBank/DDBJ whole genome shotgun (WGS) entry which is preliminary data.</text>
</comment>
<gene>
    <name evidence="1" type="ORF">V6N11_049059</name>
</gene>
<name>A0ABR2PXN5_9ROSI</name>
<dbReference type="Proteomes" id="UP001396334">
    <property type="component" value="Unassembled WGS sequence"/>
</dbReference>
<evidence type="ECO:0000313" key="2">
    <source>
        <dbReference type="Proteomes" id="UP001396334"/>
    </source>
</evidence>
<organism evidence="1 2">
    <name type="scientific">Hibiscus sabdariffa</name>
    <name type="common">roselle</name>
    <dbReference type="NCBI Taxonomy" id="183260"/>
    <lineage>
        <taxon>Eukaryota</taxon>
        <taxon>Viridiplantae</taxon>
        <taxon>Streptophyta</taxon>
        <taxon>Embryophyta</taxon>
        <taxon>Tracheophyta</taxon>
        <taxon>Spermatophyta</taxon>
        <taxon>Magnoliopsida</taxon>
        <taxon>eudicotyledons</taxon>
        <taxon>Gunneridae</taxon>
        <taxon>Pentapetalae</taxon>
        <taxon>rosids</taxon>
        <taxon>malvids</taxon>
        <taxon>Malvales</taxon>
        <taxon>Malvaceae</taxon>
        <taxon>Malvoideae</taxon>
        <taxon>Hibiscus</taxon>
    </lineage>
</organism>
<reference evidence="1 2" key="1">
    <citation type="journal article" date="2024" name="G3 (Bethesda)">
        <title>Genome assembly of Hibiscus sabdariffa L. provides insights into metabolisms of medicinal natural products.</title>
        <authorList>
            <person name="Kim T."/>
        </authorList>
    </citation>
    <scope>NUCLEOTIDE SEQUENCE [LARGE SCALE GENOMIC DNA]</scope>
    <source>
        <strain evidence="1">TK-2024</strain>
        <tissue evidence="1">Old leaves</tissue>
    </source>
</reference>